<comment type="similarity">
    <text evidence="2">Belongs to the SusD family.</text>
</comment>
<dbReference type="PROSITE" id="PS51257">
    <property type="entry name" value="PROKAR_LIPOPROTEIN"/>
    <property type="match status" value="1"/>
</dbReference>
<feature type="domain" description="SusD-like N-terminal" evidence="9">
    <location>
        <begin position="89"/>
        <end position="222"/>
    </location>
</feature>
<dbReference type="Proteomes" id="UP000291981">
    <property type="component" value="Unassembled WGS sequence"/>
</dbReference>
<keyword evidence="3 7" id="KW-0732">Signal</keyword>
<keyword evidence="11" id="KW-1185">Reference proteome</keyword>
<evidence type="ECO:0000256" key="4">
    <source>
        <dbReference type="ARBA" id="ARBA00023136"/>
    </source>
</evidence>
<evidence type="ECO:0000256" key="5">
    <source>
        <dbReference type="ARBA" id="ARBA00023237"/>
    </source>
</evidence>
<feature type="region of interest" description="Disordered" evidence="6">
    <location>
        <begin position="340"/>
        <end position="360"/>
    </location>
</feature>
<proteinExistence type="inferred from homology"/>
<dbReference type="OrthoDB" id="5694214at2"/>
<evidence type="ECO:0000256" key="1">
    <source>
        <dbReference type="ARBA" id="ARBA00004442"/>
    </source>
</evidence>
<evidence type="ECO:0000256" key="6">
    <source>
        <dbReference type="SAM" id="MobiDB-lite"/>
    </source>
</evidence>
<accession>A0A4Q8QC60</accession>
<keyword evidence="5" id="KW-0998">Cell outer membrane</keyword>
<sequence length="537" mass="58700">MKRNRLKLIAPLALSLTVAVSCTNLEVDESDSIIRQDTGSEFTGVSDPASAVDGLFADMNNWHDDQDNFFALQEVSTDEHLVPTRGTDWGDNGIWRVLHNHTWDPSHQYLLNVWNNFNQSAFRASEVIDSRSNGTAEQVGQAQFVRAYATWVLLDLFGNVPFRGVDEGPEINPSVLSRTEAVALVIADLEAAITALPSAVAPSSDANKVASKAAARFLLARVLLNRHIYNGGSPDTADMNRVVTLVDEIAAEGYALQAGYFDIFRDTPDTETIWWLETSVGNRIFNGLHYNSTELGGGGWNGFSTLAEFYDMFEGDANSNRGSAGGPGLDGQEERRGFVPSAGIPFTSAEGTQDENSDGFEDGSNVGLGFLVGQQYNGDGSKITDRPGNDLAFTRDFPGLVGNNERTGIRVQKYAARYGAFNNHQIIFRYADAHLMKAEAILRGAGGGDATALVNELRTIRGATPIGAVSEADLLEERGRELYVEFVRRPDMIRFGQFTRDWEFKDASSVGDQKFELYPIPATALLSNPNLQQNPGY</sequence>
<evidence type="ECO:0000259" key="8">
    <source>
        <dbReference type="Pfam" id="PF07980"/>
    </source>
</evidence>
<dbReference type="InterPro" id="IPR033985">
    <property type="entry name" value="SusD-like_N"/>
</dbReference>
<evidence type="ECO:0000256" key="7">
    <source>
        <dbReference type="SAM" id="SignalP"/>
    </source>
</evidence>
<gene>
    <name evidence="10" type="ORF">EW142_15130</name>
</gene>
<dbReference type="Pfam" id="PF14322">
    <property type="entry name" value="SusD-like_3"/>
    <property type="match status" value="1"/>
</dbReference>
<protein>
    <submittedName>
        <fullName evidence="10">RagB/SusD family nutrient uptake outer membrane protein</fullName>
    </submittedName>
</protein>
<dbReference type="RefSeq" id="WP_130615286.1">
    <property type="nucleotide sequence ID" value="NZ_SGIU01000002.1"/>
</dbReference>
<comment type="caution">
    <text evidence="10">The sequence shown here is derived from an EMBL/GenBank/DDBJ whole genome shotgun (WGS) entry which is preliminary data.</text>
</comment>
<comment type="subcellular location">
    <subcellularLocation>
        <location evidence="1">Cell outer membrane</location>
    </subcellularLocation>
</comment>
<evidence type="ECO:0000313" key="11">
    <source>
        <dbReference type="Proteomes" id="UP000291981"/>
    </source>
</evidence>
<dbReference type="AlphaFoldDB" id="A0A4Q8QC60"/>
<dbReference type="Pfam" id="PF07980">
    <property type="entry name" value="SusD_RagB"/>
    <property type="match status" value="1"/>
</dbReference>
<dbReference type="InterPro" id="IPR011990">
    <property type="entry name" value="TPR-like_helical_dom_sf"/>
</dbReference>
<dbReference type="Gene3D" id="1.25.40.390">
    <property type="match status" value="1"/>
</dbReference>
<evidence type="ECO:0000256" key="2">
    <source>
        <dbReference type="ARBA" id="ARBA00006275"/>
    </source>
</evidence>
<evidence type="ECO:0000313" key="10">
    <source>
        <dbReference type="EMBL" id="TAI47982.1"/>
    </source>
</evidence>
<feature type="chain" id="PRO_5020595653" evidence="7">
    <location>
        <begin position="24"/>
        <end position="537"/>
    </location>
</feature>
<name>A0A4Q8QC60_9FLAO</name>
<dbReference type="GO" id="GO:0009279">
    <property type="term" value="C:cell outer membrane"/>
    <property type="evidence" value="ECO:0007669"/>
    <property type="project" value="UniProtKB-SubCell"/>
</dbReference>
<dbReference type="SUPFAM" id="SSF48452">
    <property type="entry name" value="TPR-like"/>
    <property type="match status" value="1"/>
</dbReference>
<evidence type="ECO:0000259" key="9">
    <source>
        <dbReference type="Pfam" id="PF14322"/>
    </source>
</evidence>
<evidence type="ECO:0000256" key="3">
    <source>
        <dbReference type="ARBA" id="ARBA00022729"/>
    </source>
</evidence>
<dbReference type="InterPro" id="IPR012944">
    <property type="entry name" value="SusD_RagB_dom"/>
</dbReference>
<feature type="domain" description="RagB/SusD" evidence="8">
    <location>
        <begin position="401"/>
        <end position="537"/>
    </location>
</feature>
<feature type="signal peptide" evidence="7">
    <location>
        <begin position="1"/>
        <end position="23"/>
    </location>
</feature>
<reference evidence="10 11" key="1">
    <citation type="submission" date="2019-02" db="EMBL/GenBank/DDBJ databases">
        <title>Draft genome sequence of Muricauda sp. 176CP4-71.</title>
        <authorList>
            <person name="Park J.-S."/>
        </authorList>
    </citation>
    <scope>NUCLEOTIDE SEQUENCE [LARGE SCALE GENOMIC DNA]</scope>
    <source>
        <strain evidence="10 11">176CP4-71</strain>
    </source>
</reference>
<dbReference type="EMBL" id="SGIU01000002">
    <property type="protein sequence ID" value="TAI47982.1"/>
    <property type="molecule type" value="Genomic_DNA"/>
</dbReference>
<keyword evidence="4" id="KW-0472">Membrane</keyword>
<organism evidence="10 11">
    <name type="scientific">Flagellimonas allohymeniacidonis</name>
    <dbReference type="NCBI Taxonomy" id="2517819"/>
    <lineage>
        <taxon>Bacteria</taxon>
        <taxon>Pseudomonadati</taxon>
        <taxon>Bacteroidota</taxon>
        <taxon>Flavobacteriia</taxon>
        <taxon>Flavobacteriales</taxon>
        <taxon>Flavobacteriaceae</taxon>
        <taxon>Flagellimonas</taxon>
    </lineage>
</organism>